<comment type="caution">
    <text evidence="3">The sequence shown here is derived from an EMBL/GenBank/DDBJ whole genome shotgun (WGS) entry which is preliminary data.</text>
</comment>
<keyword evidence="4" id="KW-1185">Reference proteome</keyword>
<feature type="signal peptide" evidence="1">
    <location>
        <begin position="1"/>
        <end position="18"/>
    </location>
</feature>
<proteinExistence type="predicted"/>
<evidence type="ECO:0000313" key="4">
    <source>
        <dbReference type="Proteomes" id="UP000244168"/>
    </source>
</evidence>
<dbReference type="Pfam" id="PF09851">
    <property type="entry name" value="SHOCT"/>
    <property type="match status" value="1"/>
</dbReference>
<evidence type="ECO:0000259" key="2">
    <source>
        <dbReference type="Pfam" id="PF09851"/>
    </source>
</evidence>
<organism evidence="3 4">
    <name type="scientific">Mucilaginibacter yixingensis</name>
    <dbReference type="NCBI Taxonomy" id="1295612"/>
    <lineage>
        <taxon>Bacteria</taxon>
        <taxon>Pseudomonadati</taxon>
        <taxon>Bacteroidota</taxon>
        <taxon>Sphingobacteriia</taxon>
        <taxon>Sphingobacteriales</taxon>
        <taxon>Sphingobacteriaceae</taxon>
        <taxon>Mucilaginibacter</taxon>
    </lineage>
</organism>
<keyword evidence="1" id="KW-0732">Signal</keyword>
<dbReference type="AlphaFoldDB" id="A0A2T5J9N3"/>
<dbReference type="EMBL" id="QAOQ01000004">
    <property type="protein sequence ID" value="PTQ96778.1"/>
    <property type="molecule type" value="Genomic_DNA"/>
</dbReference>
<dbReference type="Proteomes" id="UP000244168">
    <property type="component" value="Unassembled WGS sequence"/>
</dbReference>
<gene>
    <name evidence="3" type="ORF">C8P68_104267</name>
</gene>
<accession>A0A2T5J9N3</accession>
<dbReference type="InterPro" id="IPR018649">
    <property type="entry name" value="SHOCT"/>
</dbReference>
<feature type="chain" id="PRO_5015672847" evidence="1">
    <location>
        <begin position="19"/>
        <end position="173"/>
    </location>
</feature>
<sequence>MKKILLLAAVLMPMVTLAQTIKEYKAINGVTYHLNDTVRLGKGSKDTGGFLYIEDRGLGLPTLPGARTSGGRGLPKDFANSGVVIKSMRKMQLNGVDKYLFMVNAGGPFRFSMFIDDAILACEVVPCKGNTQEANGAPVADVADEIKKLKGLMDSGAITKDEYEARKKKLLNQ</sequence>
<feature type="domain" description="SHOCT" evidence="2">
    <location>
        <begin position="144"/>
        <end position="171"/>
    </location>
</feature>
<evidence type="ECO:0000256" key="1">
    <source>
        <dbReference type="SAM" id="SignalP"/>
    </source>
</evidence>
<protein>
    <submittedName>
        <fullName evidence="3">Putative oligomerization/nucleic acid binding protein</fullName>
    </submittedName>
</protein>
<dbReference type="RefSeq" id="WP_211309812.1">
    <property type="nucleotide sequence ID" value="NZ_CP160205.1"/>
</dbReference>
<evidence type="ECO:0000313" key="3">
    <source>
        <dbReference type="EMBL" id="PTQ96778.1"/>
    </source>
</evidence>
<name>A0A2T5J9N3_9SPHI</name>
<reference evidence="3 4" key="1">
    <citation type="submission" date="2018-04" db="EMBL/GenBank/DDBJ databases">
        <title>Genomic Encyclopedia of Archaeal and Bacterial Type Strains, Phase II (KMG-II): from individual species to whole genera.</title>
        <authorList>
            <person name="Goeker M."/>
        </authorList>
    </citation>
    <scope>NUCLEOTIDE SEQUENCE [LARGE SCALE GENOMIC DNA]</scope>
    <source>
        <strain evidence="3 4">DSM 26809</strain>
    </source>
</reference>